<name>A0A0C2DT98_9BILA</name>
<dbReference type="PANTHER" id="PTHR37984">
    <property type="entry name" value="PROTEIN CBG26694"/>
    <property type="match status" value="1"/>
</dbReference>
<dbReference type="AlphaFoldDB" id="A0A0C2DT98"/>
<dbReference type="EMBL" id="KN727303">
    <property type="protein sequence ID" value="KIH66007.1"/>
    <property type="molecule type" value="Genomic_DNA"/>
</dbReference>
<accession>A0A0C2DT98</accession>
<sequence length="274" mass="30669">MISKKTWGDIGKPTTEAYTLPVKTADGSPMEIIGRFETDFTIFDRHHRPTKGRGHCYVTQSTDLLGFEWCIQMPDYRQFKDQYHCRMATTALDRIRNETVTSLKARFADVFNPGLGRCTKTKAKLVLKPDATPVYRQRRPVPSASQSAVNAEIDRLLNEGILSAVDHSNWAAPIVVVKKSNGATRICADFSTGLNDALMLHQHPLPTAEEVFTKLNGGQLFPQIDLAGAYLQVEVDENSKELLTVNTHRSLFRYNRLTFELSPLPGSSDRSSTP</sequence>
<dbReference type="PANTHER" id="PTHR37984:SF5">
    <property type="entry name" value="PROTEIN NYNRIN-LIKE"/>
    <property type="match status" value="1"/>
</dbReference>
<organism evidence="1 2">
    <name type="scientific">Ancylostoma duodenale</name>
    <dbReference type="NCBI Taxonomy" id="51022"/>
    <lineage>
        <taxon>Eukaryota</taxon>
        <taxon>Metazoa</taxon>
        <taxon>Ecdysozoa</taxon>
        <taxon>Nematoda</taxon>
        <taxon>Chromadorea</taxon>
        <taxon>Rhabditida</taxon>
        <taxon>Rhabditina</taxon>
        <taxon>Rhabditomorpha</taxon>
        <taxon>Strongyloidea</taxon>
        <taxon>Ancylostomatidae</taxon>
        <taxon>Ancylostomatinae</taxon>
        <taxon>Ancylostoma</taxon>
    </lineage>
</organism>
<evidence type="ECO:0008006" key="3">
    <source>
        <dbReference type="Google" id="ProtNLM"/>
    </source>
</evidence>
<dbReference type="CDD" id="cd01647">
    <property type="entry name" value="RT_LTR"/>
    <property type="match status" value="1"/>
</dbReference>
<dbReference type="Proteomes" id="UP000054047">
    <property type="component" value="Unassembled WGS sequence"/>
</dbReference>
<dbReference type="SUPFAM" id="SSF56672">
    <property type="entry name" value="DNA/RNA polymerases"/>
    <property type="match status" value="1"/>
</dbReference>
<proteinExistence type="predicted"/>
<evidence type="ECO:0000313" key="1">
    <source>
        <dbReference type="EMBL" id="KIH66007.1"/>
    </source>
</evidence>
<protein>
    <recommendedName>
        <fullName evidence="3">Reverse transcriptase domain-containing protein</fullName>
    </recommendedName>
</protein>
<reference evidence="1 2" key="1">
    <citation type="submission" date="2013-12" db="EMBL/GenBank/DDBJ databases">
        <title>Draft genome of the parsitic nematode Ancylostoma duodenale.</title>
        <authorList>
            <person name="Mitreva M."/>
        </authorList>
    </citation>
    <scope>NUCLEOTIDE SEQUENCE [LARGE SCALE GENOMIC DNA]</scope>
    <source>
        <strain evidence="1 2">Zhejiang</strain>
    </source>
</reference>
<dbReference type="InterPro" id="IPR043502">
    <property type="entry name" value="DNA/RNA_pol_sf"/>
</dbReference>
<keyword evidence="2" id="KW-1185">Reference proteome</keyword>
<evidence type="ECO:0000313" key="2">
    <source>
        <dbReference type="Proteomes" id="UP000054047"/>
    </source>
</evidence>
<dbReference type="InterPro" id="IPR050951">
    <property type="entry name" value="Retrovirus_Pol_polyprotein"/>
</dbReference>
<gene>
    <name evidence="1" type="ORF">ANCDUO_03666</name>
</gene>
<dbReference type="OrthoDB" id="5850509at2759"/>
<dbReference type="Gene3D" id="3.10.10.10">
    <property type="entry name" value="HIV Type 1 Reverse Transcriptase, subunit A, domain 1"/>
    <property type="match status" value="1"/>
</dbReference>